<feature type="region of interest" description="Disordered" evidence="1">
    <location>
        <begin position="136"/>
        <end position="183"/>
    </location>
</feature>
<feature type="region of interest" description="Disordered" evidence="1">
    <location>
        <begin position="21"/>
        <end position="89"/>
    </location>
</feature>
<feature type="compositionally biased region" description="Polar residues" evidence="1">
    <location>
        <begin position="78"/>
        <end position="89"/>
    </location>
</feature>
<dbReference type="Proteomes" id="UP001201812">
    <property type="component" value="Unassembled WGS sequence"/>
</dbReference>
<feature type="region of interest" description="Disordered" evidence="1">
    <location>
        <begin position="481"/>
        <end position="501"/>
    </location>
</feature>
<evidence type="ECO:0000313" key="3">
    <source>
        <dbReference type="Proteomes" id="UP001201812"/>
    </source>
</evidence>
<proteinExistence type="predicted"/>
<evidence type="ECO:0000313" key="2">
    <source>
        <dbReference type="EMBL" id="KAI1718787.1"/>
    </source>
</evidence>
<feature type="region of interest" description="Disordered" evidence="1">
    <location>
        <begin position="423"/>
        <end position="452"/>
    </location>
</feature>
<feature type="compositionally biased region" description="Polar residues" evidence="1">
    <location>
        <begin position="621"/>
        <end position="640"/>
    </location>
</feature>
<protein>
    <submittedName>
        <fullName evidence="2">Patched family protein</fullName>
    </submittedName>
</protein>
<feature type="compositionally biased region" description="Polar residues" evidence="1">
    <location>
        <begin position="602"/>
        <end position="614"/>
    </location>
</feature>
<feature type="region of interest" description="Disordered" evidence="1">
    <location>
        <begin position="591"/>
        <end position="721"/>
    </location>
</feature>
<feature type="compositionally biased region" description="Basic and acidic residues" evidence="1">
    <location>
        <begin position="147"/>
        <end position="161"/>
    </location>
</feature>
<keyword evidence="3" id="KW-1185">Reference proteome</keyword>
<comment type="caution">
    <text evidence="2">The sequence shown here is derived from an EMBL/GenBank/DDBJ whole genome shotgun (WGS) entry which is preliminary data.</text>
</comment>
<gene>
    <name evidence="2" type="ORF">DdX_05895</name>
</gene>
<feature type="compositionally biased region" description="Polar residues" evidence="1">
    <location>
        <begin position="164"/>
        <end position="182"/>
    </location>
</feature>
<accession>A0AAD4N684</accession>
<feature type="compositionally biased region" description="Basic and acidic residues" evidence="1">
    <location>
        <begin position="430"/>
        <end position="452"/>
    </location>
</feature>
<feature type="compositionally biased region" description="Low complexity" evidence="1">
    <location>
        <begin position="27"/>
        <end position="41"/>
    </location>
</feature>
<feature type="compositionally biased region" description="Polar residues" evidence="1">
    <location>
        <begin position="51"/>
        <end position="63"/>
    </location>
</feature>
<sequence>MACRGPSGTIKGKGLVVKGTGYTSPALQPSTLTQPTSSSAARTPPRRLSQPAGNGSLRRSGSVGNIAGSYRAPLVPQRTPTNATARPARYSNSQIAEQTVVCNCQHPADVAFLENVYVQNLQTQIEVLELENNYLRTQPDATPNKSILREERDSRPHREPDNQAELSSYYNASASTGPSYQTPGRKRVEFMEEAQVVNSMNSHQLPPKPMSSQPYHSLQPYNGRTRELQRFHDEDLFLKLEQAFQNEYMLEEKIKSLTAENRKLASTKEDLDTITERMSRERRSIMEDNVELQRRLDELTPLLAEKEARIAKLENDKEQSSARLRSANMELSNLRARVDERKREESLLSEIDSDRKQEIERLREKIRNLEMELTDQRSRENNLLDELASLKHALNEEQTVIRQERALREKVMQENSDLIKEQAELQSQSRRYEHQLEQNQRELSSTRRTETAQREIDELRHIEKTLRTDLKMAEERLKREQDTLRAFKEQEEDRESKDEKYRDAMQKALSNSLTNENKGLREEKIAVDEKIELLQNRLSYKADHIRELTERLEEFKQRYIDIANRLRIEINKHSERGQELENIVKLAHELSDNGSTRRRSSFTHQLPGSSSPHTLTRRPGSATTEVVSASRISSKESTSPAELKSPPKMSPKAIVESEESHMPHMPSSSEILRSAKRTESIHVRQMRHHRRSTRFESTDEESTSAPQREDALAQRYRRKLS</sequence>
<evidence type="ECO:0000256" key="1">
    <source>
        <dbReference type="SAM" id="MobiDB-lite"/>
    </source>
</evidence>
<reference evidence="2" key="1">
    <citation type="submission" date="2022-01" db="EMBL/GenBank/DDBJ databases">
        <title>Genome Sequence Resource for Two Populations of Ditylenchus destructor, the Migratory Endoparasitic Phytonematode.</title>
        <authorList>
            <person name="Zhang H."/>
            <person name="Lin R."/>
            <person name="Xie B."/>
        </authorList>
    </citation>
    <scope>NUCLEOTIDE SEQUENCE</scope>
    <source>
        <strain evidence="2">BazhouSP</strain>
    </source>
</reference>
<organism evidence="2 3">
    <name type="scientific">Ditylenchus destructor</name>
    <dbReference type="NCBI Taxonomy" id="166010"/>
    <lineage>
        <taxon>Eukaryota</taxon>
        <taxon>Metazoa</taxon>
        <taxon>Ecdysozoa</taxon>
        <taxon>Nematoda</taxon>
        <taxon>Chromadorea</taxon>
        <taxon>Rhabditida</taxon>
        <taxon>Tylenchina</taxon>
        <taxon>Tylenchomorpha</taxon>
        <taxon>Sphaerularioidea</taxon>
        <taxon>Anguinidae</taxon>
        <taxon>Anguininae</taxon>
        <taxon>Ditylenchus</taxon>
    </lineage>
</organism>
<name>A0AAD4N684_9BILA</name>
<dbReference type="EMBL" id="JAKKPZ010000007">
    <property type="protein sequence ID" value="KAI1718787.1"/>
    <property type="molecule type" value="Genomic_DNA"/>
</dbReference>
<dbReference type="AlphaFoldDB" id="A0AAD4N684"/>
<feature type="compositionally biased region" description="Polar residues" evidence="1">
    <location>
        <begin position="136"/>
        <end position="145"/>
    </location>
</feature>